<evidence type="ECO:0000313" key="1">
    <source>
        <dbReference type="EMBL" id="KAJ3426593.1"/>
    </source>
</evidence>
<accession>A0AAV7Y9X5</accession>
<protein>
    <submittedName>
        <fullName evidence="1">Uncharacterized protein</fullName>
    </submittedName>
</protein>
<gene>
    <name evidence="1" type="ORF">M0812_26159</name>
</gene>
<dbReference type="EMBL" id="JANTQA010000063">
    <property type="protein sequence ID" value="KAJ3426593.1"/>
    <property type="molecule type" value="Genomic_DNA"/>
</dbReference>
<dbReference type="AlphaFoldDB" id="A0AAV7Y9X5"/>
<name>A0AAV7Y9X5_9EUKA</name>
<organism evidence="1 2">
    <name type="scientific">Anaeramoeba flamelloides</name>
    <dbReference type="NCBI Taxonomy" id="1746091"/>
    <lineage>
        <taxon>Eukaryota</taxon>
        <taxon>Metamonada</taxon>
        <taxon>Anaeramoebidae</taxon>
        <taxon>Anaeramoeba</taxon>
    </lineage>
</organism>
<sequence>MNKFEINSNWEINDIYKINDIPTFQEDFLQFLSRQNFNLNEENFILFKKKYKKKERIVFDIKQDKLKINNLLYKLFDKNETLHKIKKINELNYLKLLNQINEEFNKNKNFWKTLNKIRETSTKMFLNNETIFTVYNDFVKSISQKPNTNIINYIKKFKINKNSLNPIDIKEIFDQDKIKEIIKFQKINQLKNLTK</sequence>
<reference evidence="1" key="1">
    <citation type="submission" date="2022-08" db="EMBL/GenBank/DDBJ databases">
        <title>Novel sulphate-reducing endosymbionts in the free-living metamonad Anaeramoeba.</title>
        <authorList>
            <person name="Jerlstrom-Hultqvist J."/>
            <person name="Cepicka I."/>
            <person name="Gallot-Lavallee L."/>
            <person name="Salas-Leiva D."/>
            <person name="Curtis B.A."/>
            <person name="Zahonova K."/>
            <person name="Pipaliya S."/>
            <person name="Dacks J."/>
            <person name="Roger A.J."/>
        </authorList>
    </citation>
    <scope>NUCLEOTIDE SEQUENCE</scope>
    <source>
        <strain evidence="1">Busselton2</strain>
    </source>
</reference>
<proteinExistence type="predicted"/>
<evidence type="ECO:0000313" key="2">
    <source>
        <dbReference type="Proteomes" id="UP001146793"/>
    </source>
</evidence>
<comment type="caution">
    <text evidence="1">The sequence shown here is derived from an EMBL/GenBank/DDBJ whole genome shotgun (WGS) entry which is preliminary data.</text>
</comment>
<dbReference type="Proteomes" id="UP001146793">
    <property type="component" value="Unassembled WGS sequence"/>
</dbReference>